<dbReference type="AlphaFoldDB" id="A0A7J5ZPL0"/>
<dbReference type="InterPro" id="IPR002083">
    <property type="entry name" value="MATH/TRAF_dom"/>
</dbReference>
<proteinExistence type="inferred from homology"/>
<dbReference type="FunFam" id="2.60.210.10:FF:000001">
    <property type="entry name" value="TNF receptor-associated factor"/>
    <property type="match status" value="1"/>
</dbReference>
<dbReference type="Proteomes" id="UP000593565">
    <property type="component" value="Unassembled WGS sequence"/>
</dbReference>
<feature type="domain" description="RING-type" evidence="14">
    <location>
        <begin position="35"/>
        <end position="75"/>
    </location>
</feature>
<keyword evidence="18" id="KW-1185">Reference proteome</keyword>
<dbReference type="InterPro" id="IPR049342">
    <property type="entry name" value="TRAF1-6_MATH_dom"/>
</dbReference>
<keyword evidence="5 11" id="KW-0479">Metal-binding</keyword>
<evidence type="ECO:0000256" key="5">
    <source>
        <dbReference type="ARBA" id="ARBA00022723"/>
    </source>
</evidence>
<feature type="domain" description="MATH" evidence="15">
    <location>
        <begin position="392"/>
        <end position="538"/>
    </location>
</feature>
<accession>A0A7J5ZPL0</accession>
<comment type="catalytic activity">
    <reaction evidence="11">
        <text>S-ubiquitinyl-[E2 ubiquitin-conjugating enzyme]-L-cysteine + [acceptor protein]-L-lysine = [E2 ubiquitin-conjugating enzyme]-L-cysteine + N(6)-ubiquitinyl-[acceptor protein]-L-lysine.</text>
        <dbReference type="EC" id="2.3.2.27"/>
    </reaction>
</comment>
<comment type="caution">
    <text evidence="17">The sequence shown here is derived from an EMBL/GenBank/DDBJ whole genome shotgun (WGS) entry which is preliminary data.</text>
</comment>
<sequence length="542" mass="60364">MALAPLVPSSPGENEYPSGFPQSICDEVPAPKYLCSHCDCVLNGAHQSACGHRYCLACIHWLIRNNKNLVCTKCKEVPNQQSDDGLLTFDQFFNDAAINKEILGLRVHCANHGCMWKSTLKDFEEHQSQCEYALIPCNVGCGLMVLRRTLATHLEKGCPNNKSTCPTCSCPLSPSELQKHVCPSDKKAAKVEKRQKDNKQANSKRKETCLFSEVGCTFKGNVDKVREHESCNSAAHLQLLLEVLRGVRVSVPSPPERSVHFPGLDLLLHGQSSPSVCAQSACELETDGGDGGVNDMALSLHDDQAELEVGQQLHALQQRLQIMENIISALNREVEKTQLTVAALVRDSHNSMQLLEHLESVVADQQQRMIRKDVHIASLQQSISSQQDVSYDGTFLWKICDVSQKLREAATGQRSSQYSPAFYTSRYGFKVCMRLYMHGDGAGKGTHVSLFFVIMKGEYDPLLSWPFKHKVTFFLIDQNQREHVIDTFRPDLSSVSFQRPVSDMNVASGCPLFCPLAKLRSLKHAYCKDDTLFIKCVVDSSS</sequence>
<dbReference type="PROSITE" id="PS50144">
    <property type="entry name" value="MATH"/>
    <property type="match status" value="1"/>
</dbReference>
<dbReference type="GO" id="GO:0043122">
    <property type="term" value="P:regulation of canonical NF-kappaB signal transduction"/>
    <property type="evidence" value="ECO:0007669"/>
    <property type="project" value="TreeGrafter"/>
</dbReference>
<gene>
    <name evidence="17" type="ORF">AMELA_G00263950</name>
</gene>
<keyword evidence="9" id="KW-0832">Ubl conjugation</keyword>
<dbReference type="PROSITE" id="PS50145">
    <property type="entry name" value="ZF_TRAF"/>
    <property type="match status" value="1"/>
</dbReference>
<evidence type="ECO:0000259" key="14">
    <source>
        <dbReference type="PROSITE" id="PS50089"/>
    </source>
</evidence>
<evidence type="ECO:0000256" key="12">
    <source>
        <dbReference type="PROSITE-ProRule" id="PRU00207"/>
    </source>
</evidence>
<comment type="subcellular location">
    <subcellularLocation>
        <location evidence="1 11">Cytoplasm</location>
    </subcellularLocation>
</comment>
<dbReference type="GO" id="GO:0005737">
    <property type="term" value="C:cytoplasm"/>
    <property type="evidence" value="ECO:0007669"/>
    <property type="project" value="UniProtKB-SubCell"/>
</dbReference>
<evidence type="ECO:0000313" key="17">
    <source>
        <dbReference type="EMBL" id="KAF4072525.1"/>
    </source>
</evidence>
<evidence type="ECO:0000313" key="18">
    <source>
        <dbReference type="Proteomes" id="UP000593565"/>
    </source>
</evidence>
<keyword evidence="6" id="KW-0677">Repeat</keyword>
<dbReference type="SUPFAM" id="SSF57850">
    <property type="entry name" value="RING/U-box"/>
    <property type="match status" value="1"/>
</dbReference>
<evidence type="ECO:0000256" key="10">
    <source>
        <dbReference type="ARBA" id="ARBA00023054"/>
    </source>
</evidence>
<dbReference type="InterPro" id="IPR001293">
    <property type="entry name" value="Znf_TRAF"/>
</dbReference>
<keyword evidence="7 12" id="KW-0863">Zinc-finger</keyword>
<evidence type="ECO:0000256" key="1">
    <source>
        <dbReference type="ARBA" id="ARBA00004496"/>
    </source>
</evidence>
<dbReference type="InterPro" id="IPR012227">
    <property type="entry name" value="TNF_rcpt-assoc_TRAF_met"/>
</dbReference>
<dbReference type="GO" id="GO:0005164">
    <property type="term" value="F:tumor necrosis factor receptor binding"/>
    <property type="evidence" value="ECO:0007669"/>
    <property type="project" value="UniProtKB-UniRule"/>
</dbReference>
<keyword evidence="8 11" id="KW-0862">Zinc</keyword>
<dbReference type="SUPFAM" id="SSF49599">
    <property type="entry name" value="TRAF domain-like"/>
    <property type="match status" value="2"/>
</dbReference>
<dbReference type="Gene3D" id="1.20.5.110">
    <property type="match status" value="1"/>
</dbReference>
<dbReference type="PANTHER" id="PTHR10131:SF96">
    <property type="entry name" value="TNF RECEPTOR-ASSOCIATED FACTOR 1"/>
    <property type="match status" value="1"/>
</dbReference>
<dbReference type="InterPro" id="IPR008974">
    <property type="entry name" value="TRAF-like"/>
</dbReference>
<keyword evidence="4" id="KW-0053">Apoptosis</keyword>
<dbReference type="PROSITE" id="PS50089">
    <property type="entry name" value="ZF_RING_2"/>
    <property type="match status" value="1"/>
</dbReference>
<dbReference type="GO" id="GO:0007165">
    <property type="term" value="P:signal transduction"/>
    <property type="evidence" value="ECO:0007669"/>
    <property type="project" value="InterPro"/>
</dbReference>
<evidence type="ECO:0000256" key="11">
    <source>
        <dbReference type="PIRNR" id="PIRNR015614"/>
    </source>
</evidence>
<evidence type="ECO:0000259" key="15">
    <source>
        <dbReference type="PROSITE" id="PS50144"/>
    </source>
</evidence>
<dbReference type="Pfam" id="PF21355">
    <property type="entry name" value="TRAF-mep_MATH"/>
    <property type="match status" value="1"/>
</dbReference>
<dbReference type="Pfam" id="PF16673">
    <property type="entry name" value="TRAF_BIRC3_bd"/>
    <property type="match status" value="1"/>
</dbReference>
<dbReference type="InterPro" id="IPR017907">
    <property type="entry name" value="Znf_RING_CS"/>
</dbReference>
<evidence type="ECO:0000256" key="8">
    <source>
        <dbReference type="ARBA" id="ARBA00022833"/>
    </source>
</evidence>
<dbReference type="GO" id="GO:0006915">
    <property type="term" value="P:apoptotic process"/>
    <property type="evidence" value="ECO:0007669"/>
    <property type="project" value="UniProtKB-KW"/>
</dbReference>
<protein>
    <recommendedName>
        <fullName evidence="11">TNF receptor-associated factor</fullName>
        <ecNumber evidence="11">2.3.2.27</ecNumber>
    </recommendedName>
</protein>
<dbReference type="Gene3D" id="2.60.210.10">
    <property type="entry name" value="Apoptosis, Tumor Necrosis Factor Receptor Associated Protein 2, Chain A"/>
    <property type="match status" value="1"/>
</dbReference>
<feature type="coiled-coil region" evidence="13">
    <location>
        <begin position="313"/>
        <end position="347"/>
    </location>
</feature>
<dbReference type="InterPro" id="IPR032070">
    <property type="entry name" value="TRAF_BIRC3-bd"/>
</dbReference>
<evidence type="ECO:0000256" key="13">
    <source>
        <dbReference type="SAM" id="Coils"/>
    </source>
</evidence>
<dbReference type="EC" id="2.3.2.27" evidence="11"/>
<dbReference type="PROSITE" id="PS00518">
    <property type="entry name" value="ZF_RING_1"/>
    <property type="match status" value="1"/>
</dbReference>
<dbReference type="PIRSF" id="PIRSF015614">
    <property type="entry name" value="TRAF"/>
    <property type="match status" value="1"/>
</dbReference>
<dbReference type="GO" id="GO:0009898">
    <property type="term" value="C:cytoplasmic side of plasma membrane"/>
    <property type="evidence" value="ECO:0007669"/>
    <property type="project" value="TreeGrafter"/>
</dbReference>
<feature type="domain" description="TRAF-type" evidence="16">
    <location>
        <begin position="126"/>
        <end position="178"/>
    </location>
</feature>
<evidence type="ECO:0000256" key="7">
    <source>
        <dbReference type="ARBA" id="ARBA00022771"/>
    </source>
</evidence>
<dbReference type="GO" id="GO:0061630">
    <property type="term" value="F:ubiquitin protein ligase activity"/>
    <property type="evidence" value="ECO:0007669"/>
    <property type="project" value="UniProtKB-EC"/>
</dbReference>
<evidence type="ECO:0000256" key="4">
    <source>
        <dbReference type="ARBA" id="ARBA00022703"/>
    </source>
</evidence>
<dbReference type="GO" id="GO:0008270">
    <property type="term" value="F:zinc ion binding"/>
    <property type="evidence" value="ECO:0007669"/>
    <property type="project" value="UniProtKB-UniRule"/>
</dbReference>
<keyword evidence="2 11" id="KW-0963">Cytoplasm</keyword>
<feature type="zinc finger region" description="TRAF-type" evidence="12">
    <location>
        <begin position="126"/>
        <end position="178"/>
    </location>
</feature>
<dbReference type="EMBL" id="JAAGNN010000025">
    <property type="protein sequence ID" value="KAF4072525.1"/>
    <property type="molecule type" value="Genomic_DNA"/>
</dbReference>
<evidence type="ECO:0000259" key="16">
    <source>
        <dbReference type="PROSITE" id="PS50145"/>
    </source>
</evidence>
<evidence type="ECO:0000256" key="2">
    <source>
        <dbReference type="ARBA" id="ARBA00022490"/>
    </source>
</evidence>
<dbReference type="InterPro" id="IPR001841">
    <property type="entry name" value="Znf_RING"/>
</dbReference>
<evidence type="ECO:0000256" key="6">
    <source>
        <dbReference type="ARBA" id="ARBA00022737"/>
    </source>
</evidence>
<reference evidence="17 18" key="1">
    <citation type="submission" date="2020-02" db="EMBL/GenBank/DDBJ databases">
        <title>A chromosome-scale genome assembly of the black bullhead catfish (Ameiurus melas).</title>
        <authorList>
            <person name="Wen M."/>
            <person name="Zham M."/>
            <person name="Cabau C."/>
            <person name="Klopp C."/>
            <person name="Donnadieu C."/>
            <person name="Roques C."/>
            <person name="Bouchez O."/>
            <person name="Lampietro C."/>
            <person name="Jouanno E."/>
            <person name="Herpin A."/>
            <person name="Louis A."/>
            <person name="Berthelot C."/>
            <person name="Parey E."/>
            <person name="Roest-Crollius H."/>
            <person name="Braasch I."/>
            <person name="Postlethwait J."/>
            <person name="Robinson-Rechavi M."/>
            <person name="Echchiki A."/>
            <person name="Begum T."/>
            <person name="Montfort J."/>
            <person name="Schartl M."/>
            <person name="Bobe J."/>
            <person name="Guiguen Y."/>
        </authorList>
    </citation>
    <scope>NUCLEOTIDE SEQUENCE [LARGE SCALE GENOMIC DNA]</scope>
    <source>
        <strain evidence="17">M_S1</strain>
        <tissue evidence="17">Blood</tissue>
    </source>
</reference>
<evidence type="ECO:0000256" key="9">
    <source>
        <dbReference type="ARBA" id="ARBA00022843"/>
    </source>
</evidence>
<dbReference type="InterPro" id="IPR013083">
    <property type="entry name" value="Znf_RING/FYVE/PHD"/>
</dbReference>
<dbReference type="GO" id="GO:0042981">
    <property type="term" value="P:regulation of apoptotic process"/>
    <property type="evidence" value="ECO:0007669"/>
    <property type="project" value="InterPro"/>
</dbReference>
<keyword evidence="10 13" id="KW-0175">Coiled coil</keyword>
<dbReference type="Pfam" id="PF02176">
    <property type="entry name" value="zf-TRAF"/>
    <property type="match status" value="1"/>
</dbReference>
<comment type="similarity">
    <text evidence="11">Belongs to the TNF receptor-associated factor family.</text>
</comment>
<dbReference type="PANTHER" id="PTHR10131">
    <property type="entry name" value="TNF RECEPTOR ASSOCIATED FACTOR"/>
    <property type="match status" value="1"/>
</dbReference>
<evidence type="ECO:0000256" key="3">
    <source>
        <dbReference type="ARBA" id="ARBA00022499"/>
    </source>
</evidence>
<organism evidence="17 18">
    <name type="scientific">Ameiurus melas</name>
    <name type="common">Black bullhead</name>
    <name type="synonym">Silurus melas</name>
    <dbReference type="NCBI Taxonomy" id="219545"/>
    <lineage>
        <taxon>Eukaryota</taxon>
        <taxon>Metazoa</taxon>
        <taxon>Chordata</taxon>
        <taxon>Craniata</taxon>
        <taxon>Vertebrata</taxon>
        <taxon>Euteleostomi</taxon>
        <taxon>Actinopterygii</taxon>
        <taxon>Neopterygii</taxon>
        <taxon>Teleostei</taxon>
        <taxon>Ostariophysi</taxon>
        <taxon>Siluriformes</taxon>
        <taxon>Ictaluridae</taxon>
        <taxon>Ameiurus</taxon>
    </lineage>
</organism>
<dbReference type="Gene3D" id="3.30.40.10">
    <property type="entry name" value="Zinc/RING finger domain, C3HC4 (zinc finger)"/>
    <property type="match status" value="1"/>
</dbReference>
<name>A0A7J5ZPL0_AMEME</name>
<keyword evidence="3" id="KW-1017">Isopeptide bond</keyword>
<dbReference type="SMART" id="SM00061">
    <property type="entry name" value="MATH"/>
    <property type="match status" value="1"/>
</dbReference>